<dbReference type="SUPFAM" id="SSF54106">
    <property type="entry name" value="LysM domain"/>
    <property type="match status" value="1"/>
</dbReference>
<evidence type="ECO:0000259" key="2">
    <source>
        <dbReference type="PROSITE" id="PS51782"/>
    </source>
</evidence>
<dbReference type="Pfam" id="PF01476">
    <property type="entry name" value="LysM"/>
    <property type="match status" value="1"/>
</dbReference>
<comment type="caution">
    <text evidence="3">The sequence shown here is derived from an EMBL/GenBank/DDBJ whole genome shotgun (WGS) entry which is preliminary data.</text>
</comment>
<evidence type="ECO:0000313" key="4">
    <source>
        <dbReference type="Proteomes" id="UP000528457"/>
    </source>
</evidence>
<name>A0A7X0JR79_9GAMM</name>
<feature type="signal peptide" evidence="1">
    <location>
        <begin position="1"/>
        <end position="16"/>
    </location>
</feature>
<dbReference type="Proteomes" id="UP000528457">
    <property type="component" value="Unassembled WGS sequence"/>
</dbReference>
<dbReference type="InterPro" id="IPR036779">
    <property type="entry name" value="LysM_dom_sf"/>
</dbReference>
<evidence type="ECO:0000313" key="3">
    <source>
        <dbReference type="EMBL" id="MBB6520163.1"/>
    </source>
</evidence>
<accession>A0A7X0JR79</accession>
<organism evidence="3 4">
    <name type="scientific">Pseudoteredinibacter isoporae</name>
    <dbReference type="NCBI Taxonomy" id="570281"/>
    <lineage>
        <taxon>Bacteria</taxon>
        <taxon>Pseudomonadati</taxon>
        <taxon>Pseudomonadota</taxon>
        <taxon>Gammaproteobacteria</taxon>
        <taxon>Cellvibrionales</taxon>
        <taxon>Cellvibrionaceae</taxon>
        <taxon>Pseudoteredinibacter</taxon>
    </lineage>
</organism>
<dbReference type="PANTHER" id="PTHR34700:SF4">
    <property type="entry name" value="PHAGE-LIKE ELEMENT PBSX PROTEIN XKDP"/>
    <property type="match status" value="1"/>
</dbReference>
<keyword evidence="1" id="KW-0732">Signal</keyword>
<dbReference type="InterPro" id="IPR018392">
    <property type="entry name" value="LysM"/>
</dbReference>
<dbReference type="Gene3D" id="3.10.350.10">
    <property type="entry name" value="LysM domain"/>
    <property type="match status" value="1"/>
</dbReference>
<feature type="domain" description="LysM" evidence="2">
    <location>
        <begin position="34"/>
        <end position="82"/>
    </location>
</feature>
<dbReference type="EMBL" id="JACHHT010000001">
    <property type="protein sequence ID" value="MBB6520163.1"/>
    <property type="molecule type" value="Genomic_DNA"/>
</dbReference>
<protein>
    <submittedName>
        <fullName evidence="3">Nucleoid-associated protein YgaU</fullName>
    </submittedName>
</protein>
<dbReference type="PANTHER" id="PTHR34700">
    <property type="entry name" value="POTASSIUM BINDING PROTEIN KBP"/>
    <property type="match status" value="1"/>
</dbReference>
<proteinExistence type="predicted"/>
<dbReference type="PROSITE" id="PS51782">
    <property type="entry name" value="LYSM"/>
    <property type="match status" value="1"/>
</dbReference>
<evidence type="ECO:0000256" key="1">
    <source>
        <dbReference type="SAM" id="SignalP"/>
    </source>
</evidence>
<keyword evidence="4" id="KW-1185">Reference proteome</keyword>
<dbReference type="RefSeq" id="WP_166852063.1">
    <property type="nucleotide sequence ID" value="NZ_JAAONY010000001.1"/>
</dbReference>
<dbReference type="InterPro" id="IPR052196">
    <property type="entry name" value="Bact_Kbp"/>
</dbReference>
<reference evidence="3 4" key="1">
    <citation type="submission" date="2020-08" db="EMBL/GenBank/DDBJ databases">
        <title>Genomic Encyclopedia of Type Strains, Phase IV (KMG-IV): sequencing the most valuable type-strain genomes for metagenomic binning, comparative biology and taxonomic classification.</title>
        <authorList>
            <person name="Goeker M."/>
        </authorList>
    </citation>
    <scope>NUCLEOTIDE SEQUENCE [LARGE SCALE GENOMIC DNA]</scope>
    <source>
        <strain evidence="3 4">DSM 22368</strain>
    </source>
</reference>
<feature type="chain" id="PRO_5031497701" evidence="1">
    <location>
        <begin position="17"/>
        <end position="347"/>
    </location>
</feature>
<sequence length="347" mass="38449">MKKTLLASLVSLSALAAPLLGWADEPRLKNSHPDTYSVVKGDTLWDISARFLENPWMWPEIWHANDQIANPHLIFPGDRIRLVYLDGKPRLTLDRGEAGRTYKAKMGPEIHVVPQEEAITTIPLDRINAFLSRSRIVGVGVLDTAPYVLAGGEEHVVTGAGDTMYARGNFNTEVKSYGVYRQGDVYVDPQTKEPLGIQAIDIASVKQKALNGDIGTFDIVRTTQEVRLGDRLLETVERSIDSTFFPRPPSNETRAEIIGVEGGVNQVGKLDVVALNKGERDELQVGDVLLIYKKGDTVRDRITNEVIQLPAEKSGVMMVFSVFEKMSFGIVLEAERPLRTGDELRSP</sequence>
<dbReference type="InParanoid" id="A0A7X0JR79"/>
<gene>
    <name evidence="3" type="ORF">HNR48_000441</name>
</gene>
<dbReference type="CDD" id="cd00118">
    <property type="entry name" value="LysM"/>
    <property type="match status" value="1"/>
</dbReference>
<dbReference type="AlphaFoldDB" id="A0A7X0JR79"/>